<name>A0A0E4BZU8_9CAUD</name>
<protein>
    <submittedName>
        <fullName evidence="1">Uncharacterized protein</fullName>
    </submittedName>
</protein>
<reference evidence="1 2" key="1">
    <citation type="submission" date="2015-04" db="EMBL/GenBank/DDBJ databases">
        <title>Isolation and characterization of MRSA phages with lytic activity against CC398 strains.</title>
        <authorList>
            <person name="Kraushaar B."/>
            <person name="Dinh Thanh M."/>
            <person name="Reetz J."/>
            <person name="Fetsch A."/>
            <person name="Hammerl J.A."/>
            <person name="Hertwig S."/>
        </authorList>
    </citation>
    <scope>NUCLEOTIDE SEQUENCE [LARGE SCALE GENOMIC DNA]</scope>
</reference>
<keyword evidence="2" id="KW-1185">Reference proteome</keyword>
<evidence type="ECO:0000313" key="1">
    <source>
        <dbReference type="EMBL" id="CCW03263.1"/>
    </source>
</evidence>
<evidence type="ECO:0000313" key="2">
    <source>
        <dbReference type="Proteomes" id="UP000223273"/>
    </source>
</evidence>
<dbReference type="RefSeq" id="YP_009792354.1">
    <property type="nucleotide sequence ID" value="NC_047855.1"/>
</dbReference>
<organism evidence="1 2">
    <name type="scientific">Staphylococcus phage PSa3</name>
    <dbReference type="NCBI Taxonomy" id="1319980"/>
    <lineage>
        <taxon>Viruses</taxon>
        <taxon>Duplodnaviria</taxon>
        <taxon>Heunggongvirae</taxon>
        <taxon>Uroviricota</taxon>
        <taxon>Caudoviricetes</taxon>
        <taxon>Rountreeviridae</taxon>
        <taxon>Rakietenvirinae</taxon>
        <taxon>Rosenblumvirus</taxon>
        <taxon>Rosenblumvirus PSa3</taxon>
    </lineage>
</organism>
<accession>A0A0E4BZU8</accession>
<gene>
    <name evidence="1" type="primary">PSa3_ORF19c</name>
</gene>
<dbReference type="GeneID" id="54982557"/>
<proteinExistence type="predicted"/>
<dbReference type="Proteomes" id="UP000223273">
    <property type="component" value="Segment"/>
</dbReference>
<dbReference type="EMBL" id="HF937074">
    <property type="protein sequence ID" value="CCW03263.1"/>
    <property type="molecule type" value="Genomic_DNA"/>
</dbReference>
<sequence>MYEGNNMRSMMGTSYEDSRLNKRTELNENMSIDVNKSEDEYGVQIHSLSKQSFSGDVEEE</sequence>
<dbReference type="KEGG" id="vg:54982557"/>